<dbReference type="RefSeq" id="WP_014388302.1">
    <property type="nucleotide sequence ID" value="NC_017025.1"/>
</dbReference>
<proteinExistence type="predicted"/>
<keyword evidence="1" id="KW-1133">Transmembrane helix</keyword>
<reference evidence="2 3" key="1">
    <citation type="journal article" date="2012" name="J. Bacteriol.">
        <title>Complete Genome Sequence of Flavobacterium indicum GPSTA100-9T, Isolated from Warm Spring Water.</title>
        <authorList>
            <person name="Barbier P."/>
            <person name="Houel A."/>
            <person name="Loux V."/>
            <person name="Poulain J."/>
            <person name="Bernardet J.F."/>
            <person name="Touchon M."/>
            <person name="Duchaud E."/>
        </authorList>
    </citation>
    <scope>NUCLEOTIDE SEQUENCE [LARGE SCALE GENOMIC DNA]</scope>
    <source>
        <strain evidence="3">DSM 17447 / CIP 109464 / GPTSA100-9</strain>
    </source>
</reference>
<dbReference type="AlphaFoldDB" id="H8XPA2"/>
<dbReference type="EMBL" id="HE774682">
    <property type="protein sequence ID" value="CCG53176.1"/>
    <property type="molecule type" value="Genomic_DNA"/>
</dbReference>
<evidence type="ECO:0000256" key="1">
    <source>
        <dbReference type="SAM" id="Phobius"/>
    </source>
</evidence>
<organism evidence="2 3">
    <name type="scientific">Flavobacterium indicum (strain DSM 17447 / CIP 109464 / GPTSA100-9)</name>
    <dbReference type="NCBI Taxonomy" id="1094466"/>
    <lineage>
        <taxon>Bacteria</taxon>
        <taxon>Pseudomonadati</taxon>
        <taxon>Bacteroidota</taxon>
        <taxon>Flavobacteriia</taxon>
        <taxon>Flavobacteriales</taxon>
        <taxon>Flavobacteriaceae</taxon>
        <taxon>Flavobacterium</taxon>
    </lineage>
</organism>
<keyword evidence="1" id="KW-0472">Membrane</keyword>
<gene>
    <name evidence="2" type="ordered locus">KQS_06060</name>
</gene>
<evidence type="ECO:0000313" key="2">
    <source>
        <dbReference type="EMBL" id="CCG53176.1"/>
    </source>
</evidence>
<sequence length="174" mass="20935">MKTYRSTSINYENNQLQTIIIAIIFGVFIALINYNLIFTLLSIISIFFLTLYSIINDKKKYLEIYFEDDEVIIEYPNIQKIIKIKYTDLKKLTYINPRKSLNNYNSLKYIENGKIKKITFLSVAENEMYIDFLKWLNNKNSEIKFDAYPPDENMEYKIQENFGFNYRKFLKETL</sequence>
<accession>H8XPA2</accession>
<dbReference type="HOGENOM" id="CLU_1537820_0_0_10"/>
<keyword evidence="3" id="KW-1185">Reference proteome</keyword>
<evidence type="ECO:0000313" key="3">
    <source>
        <dbReference type="Proteomes" id="UP000007599"/>
    </source>
</evidence>
<name>H8XPA2_FLAIG</name>
<dbReference type="Proteomes" id="UP000007599">
    <property type="component" value="Chromosome I"/>
</dbReference>
<dbReference type="PATRIC" id="fig|1094466.5.peg.1191"/>
<reference evidence="3" key="2">
    <citation type="submission" date="2012-03" db="EMBL/GenBank/DDBJ databases">
        <title>Complete genome sequence of Flavobacterium indicum GPTSA100-9T, isolated from warm spring water.</title>
        <authorList>
            <person name="Barbier P."/>
            <person name="Houel A."/>
            <person name="Loux V."/>
            <person name="Poulain J."/>
            <person name="Bernardet J.-F."/>
            <person name="Touchon M."/>
            <person name="Duchaud E."/>
        </authorList>
    </citation>
    <scope>NUCLEOTIDE SEQUENCE [LARGE SCALE GENOMIC DNA]</scope>
    <source>
        <strain evidence="3">DSM 17447 / CIP 109464 / GPTSA100-9</strain>
    </source>
</reference>
<dbReference type="OrthoDB" id="1445360at2"/>
<dbReference type="KEGG" id="fin:KQS_06060"/>
<keyword evidence="1 2" id="KW-0812">Transmembrane</keyword>
<feature type="transmembrane region" description="Helical" evidence="1">
    <location>
        <begin position="20"/>
        <end position="52"/>
    </location>
</feature>
<dbReference type="STRING" id="1094466.KQS_06060"/>
<protein>
    <submittedName>
        <fullName evidence="2">Hypothetical transmembrane protein</fullName>
    </submittedName>
</protein>